<name>A0A1H1U7X2_9ACTN</name>
<keyword evidence="2" id="KW-1185">Reference proteome</keyword>
<evidence type="ECO:0000313" key="2">
    <source>
        <dbReference type="Proteomes" id="UP000199103"/>
    </source>
</evidence>
<gene>
    <name evidence="1" type="ORF">SAMN04489812_2673</name>
</gene>
<reference evidence="1 2" key="1">
    <citation type="submission" date="2016-10" db="EMBL/GenBank/DDBJ databases">
        <authorList>
            <person name="de Groot N.N."/>
        </authorList>
    </citation>
    <scope>NUCLEOTIDE SEQUENCE [LARGE SCALE GENOMIC DNA]</scope>
    <source>
        <strain evidence="1 2">DSM 21800</strain>
    </source>
</reference>
<accession>A0A1H1U7X2</accession>
<organism evidence="1 2">
    <name type="scientific">Microlunatus soli</name>
    <dbReference type="NCBI Taxonomy" id="630515"/>
    <lineage>
        <taxon>Bacteria</taxon>
        <taxon>Bacillati</taxon>
        <taxon>Actinomycetota</taxon>
        <taxon>Actinomycetes</taxon>
        <taxon>Propionibacteriales</taxon>
        <taxon>Propionibacteriaceae</taxon>
        <taxon>Microlunatus</taxon>
    </lineage>
</organism>
<proteinExistence type="predicted"/>
<dbReference type="Proteomes" id="UP000199103">
    <property type="component" value="Chromosome I"/>
</dbReference>
<sequence>MQHSCHVAMLGAGETSIDPGIQLRLQVRPGATTAGRARRWGDYCRQRRARGVVLFIAAEERYPGHPQPTERADWLQALAVATEELRSFDLQVGFNPWSSVGPWDLGRANRLGFEPMVSASGRRAEQQASFACPVWLQWITDWYGDLAALRPDVFWLEDDFRLHNHAPVDFGGFEEIMLDRFRDAIGERPSREQIVAAILSPGAPHPWRAALQLTWREAQLDAAAAIGHAVATRSGGNTRMGLMSSVPAQHAVEGRDWHRLFDALGPGTLHRPHFAGYSESTPSRVSTELALLDQQRPLRPPGTPVTPEIDNWPHTRWSKSHTETWSQLALAKLSGADGLLLCLFSFYGDEPDDTPDIDTLLDATHPALTWLAERCDGRRRRRGVRVIWDPAVSTRQWLRKEATWPDLVVDPTPVAAYLLRNGVPVSADDDGPGFLFGAVSDALTDDELLGLLSGPLLVDGDAAVRLTRRGFGDLLGVRILDSVPRLSASDSPYALERLTADGQAATGLPGDTVTSVNHQPGLTRLAVDGGACWTDIRTPIDELWGAGRIASVNRLGGRIVVTAAHAVAELPASDTERTLLQSAVRFALGDNDPWPTVTGGPHLAPVIMDTECRSGGDDDCDLLIAVVNGSGDPETVSLSDVPERPVDGWLLAPMARPRKIGLDRTPDGLQVTEPIPSRSILVIEPVDRPAKEARADGQPT</sequence>
<dbReference type="STRING" id="630515.SAMN04489812_2673"/>
<dbReference type="EMBL" id="LT629772">
    <property type="protein sequence ID" value="SDS68467.1"/>
    <property type="molecule type" value="Genomic_DNA"/>
</dbReference>
<dbReference type="AlphaFoldDB" id="A0A1H1U7X2"/>
<evidence type="ECO:0000313" key="1">
    <source>
        <dbReference type="EMBL" id="SDS68467.1"/>
    </source>
</evidence>
<protein>
    <submittedName>
        <fullName evidence="1">Uncharacterized protein</fullName>
    </submittedName>
</protein>